<dbReference type="SUPFAM" id="SSF50249">
    <property type="entry name" value="Nucleic acid-binding proteins"/>
    <property type="match status" value="1"/>
</dbReference>
<organism evidence="1">
    <name type="scientific">Tetraselmis chuii</name>
    <dbReference type="NCBI Taxonomy" id="63592"/>
    <lineage>
        <taxon>Eukaryota</taxon>
        <taxon>Viridiplantae</taxon>
        <taxon>Chlorophyta</taxon>
        <taxon>core chlorophytes</taxon>
        <taxon>Chlorodendrophyceae</taxon>
        <taxon>Chlorodendrales</taxon>
        <taxon>Chlorodendraceae</taxon>
        <taxon>Tetraselmis</taxon>
    </lineage>
</organism>
<name>A0A7S1X8V1_9CHLO</name>
<dbReference type="GO" id="GO:0006281">
    <property type="term" value="P:DNA repair"/>
    <property type="evidence" value="ECO:0007669"/>
    <property type="project" value="TreeGrafter"/>
</dbReference>
<dbReference type="GO" id="GO:0033045">
    <property type="term" value="P:regulation of sister chromatid segregation"/>
    <property type="evidence" value="ECO:0007669"/>
    <property type="project" value="TreeGrafter"/>
</dbReference>
<protein>
    <recommendedName>
        <fullName evidence="2">OB domain-containing protein</fullName>
    </recommendedName>
</protein>
<dbReference type="AlphaFoldDB" id="A0A7S1X8V1"/>
<evidence type="ECO:0000313" key="1">
    <source>
        <dbReference type="EMBL" id="CAD9217259.1"/>
    </source>
</evidence>
<dbReference type="GO" id="GO:0016607">
    <property type="term" value="C:nuclear speck"/>
    <property type="evidence" value="ECO:0007669"/>
    <property type="project" value="TreeGrafter"/>
</dbReference>
<dbReference type="PANTHER" id="PTHR33962">
    <property type="entry name" value="RECQ-MEDIATED GENOME INSTABILITY PROTEIN 2 RMI2"/>
    <property type="match status" value="1"/>
</dbReference>
<dbReference type="PANTHER" id="PTHR33962:SF1">
    <property type="entry name" value="RECQ-MEDIATED GENOME INSTABILITY PROTEIN 2"/>
    <property type="match status" value="1"/>
</dbReference>
<proteinExistence type="predicted"/>
<reference evidence="1" key="1">
    <citation type="submission" date="2021-01" db="EMBL/GenBank/DDBJ databases">
        <authorList>
            <person name="Corre E."/>
            <person name="Pelletier E."/>
            <person name="Niang G."/>
            <person name="Scheremetjew M."/>
            <person name="Finn R."/>
            <person name="Kale V."/>
            <person name="Holt S."/>
            <person name="Cochrane G."/>
            <person name="Meng A."/>
            <person name="Brown T."/>
            <person name="Cohen L."/>
        </authorList>
    </citation>
    <scope>NUCLEOTIDE SEQUENCE</scope>
    <source>
        <strain evidence="1">PLY429</strain>
    </source>
</reference>
<dbReference type="GO" id="GO:2000042">
    <property type="term" value="P:negative regulation of double-strand break repair via homologous recombination"/>
    <property type="evidence" value="ECO:0007669"/>
    <property type="project" value="TreeGrafter"/>
</dbReference>
<dbReference type="InterPro" id="IPR032245">
    <property type="entry name" value="RMI2"/>
</dbReference>
<dbReference type="EMBL" id="HBGG01037303">
    <property type="protein sequence ID" value="CAD9217259.1"/>
    <property type="molecule type" value="Transcribed_RNA"/>
</dbReference>
<sequence>MSQAVDLPGTKVFVAQLQHATGGSRYVDGKVWIQGVLISVRDEKDVTWYTVDDGTGVLAAKLSAAARQKVMTPGERGAPGDYVLIVGKVKAHAKLGRIVLLHTVIDLSAQPDREAVWSMQVIEATKAGAW</sequence>
<dbReference type="InterPro" id="IPR012340">
    <property type="entry name" value="NA-bd_OB-fold"/>
</dbReference>
<accession>A0A7S1X8V1</accession>
<dbReference type="Gene3D" id="2.40.50.140">
    <property type="entry name" value="Nucleic acid-binding proteins"/>
    <property type="match status" value="1"/>
</dbReference>
<dbReference type="GO" id="GO:0043007">
    <property type="term" value="P:maintenance of rDNA"/>
    <property type="evidence" value="ECO:0007669"/>
    <property type="project" value="TreeGrafter"/>
</dbReference>
<dbReference type="GO" id="GO:0005829">
    <property type="term" value="C:cytosol"/>
    <property type="evidence" value="ECO:0007669"/>
    <property type="project" value="TreeGrafter"/>
</dbReference>
<dbReference type="Pfam" id="PF16100">
    <property type="entry name" value="RMI2"/>
    <property type="match status" value="1"/>
</dbReference>
<evidence type="ECO:0008006" key="2">
    <source>
        <dbReference type="Google" id="ProtNLM"/>
    </source>
</evidence>
<gene>
    <name evidence="1" type="ORF">TCHU04912_LOCUS19264</name>
</gene>